<dbReference type="InterPro" id="IPR016174">
    <property type="entry name" value="Di-haem_cyt_TM"/>
</dbReference>
<dbReference type="Proteomes" id="UP000182258">
    <property type="component" value="Unassembled WGS sequence"/>
</dbReference>
<evidence type="ECO:0000313" key="2">
    <source>
        <dbReference type="EMBL" id="KKC31675.1"/>
    </source>
</evidence>
<dbReference type="PATRIC" id="fig|728005.3.peg.1918"/>
<feature type="transmembrane region" description="Helical" evidence="1">
    <location>
        <begin position="24"/>
        <end position="49"/>
    </location>
</feature>
<dbReference type="SUPFAM" id="SSF81342">
    <property type="entry name" value="Transmembrane di-heme cytochromes"/>
    <property type="match status" value="1"/>
</dbReference>
<keyword evidence="1" id="KW-0472">Membrane</keyword>
<reference evidence="2 4" key="1">
    <citation type="submission" date="2015-03" db="EMBL/GenBank/DDBJ databases">
        <authorList>
            <person name="Lepp D."/>
            <person name="Hassan Y.I."/>
            <person name="Li X.-Z."/>
            <person name="Zhou T."/>
        </authorList>
    </citation>
    <scope>NUCLEOTIDE SEQUENCE [LARGE SCALE GENOMIC DNA]</scope>
    <source>
        <strain evidence="2 4">Cr7-05</strain>
    </source>
</reference>
<keyword evidence="4" id="KW-1185">Reference proteome</keyword>
<evidence type="ECO:0000256" key="1">
    <source>
        <dbReference type="SAM" id="Phobius"/>
    </source>
</evidence>
<dbReference type="AlphaFoldDB" id="A0A0F5PSW0"/>
<evidence type="ECO:0000313" key="4">
    <source>
        <dbReference type="Proteomes" id="UP000033519"/>
    </source>
</evidence>
<dbReference type="EMBL" id="LAPV01000159">
    <property type="protein sequence ID" value="KKC31675.1"/>
    <property type="molecule type" value="Genomic_DNA"/>
</dbReference>
<gene>
    <name evidence="3" type="ORF">SAMN04488059_101106</name>
    <name evidence="2" type="ORF">WH91_18405</name>
</gene>
<evidence type="ECO:0000313" key="3">
    <source>
        <dbReference type="EMBL" id="SFB93448.1"/>
    </source>
</evidence>
<keyword evidence="1" id="KW-0812">Transmembrane</keyword>
<protein>
    <submittedName>
        <fullName evidence="3">Uncharacterized protein</fullName>
    </submittedName>
</protein>
<dbReference type="GO" id="GO:0016020">
    <property type="term" value="C:membrane"/>
    <property type="evidence" value="ECO:0007669"/>
    <property type="project" value="InterPro"/>
</dbReference>
<evidence type="ECO:0000313" key="5">
    <source>
        <dbReference type="Proteomes" id="UP000182258"/>
    </source>
</evidence>
<sequence>MLISGLAEANATDPETQFTLLRGYAIICSLIGVVTVHGIVARVLIALLIGHIGAALYHQSSAIACWPGSDWIASGAVPNKLSPRRPGRR</sequence>
<keyword evidence="1" id="KW-1133">Transmembrane helix</keyword>
<name>A0A0F5PSW0_9HYPH</name>
<dbReference type="RefSeq" id="WP_046172451.1">
    <property type="nucleotide sequence ID" value="NZ_FOMB01000001.1"/>
</dbReference>
<dbReference type="Proteomes" id="UP000033519">
    <property type="component" value="Unassembled WGS sequence"/>
</dbReference>
<dbReference type="OrthoDB" id="7280471at2"/>
<organism evidence="3 5">
    <name type="scientific">Devosia psychrophila</name>
    <dbReference type="NCBI Taxonomy" id="728005"/>
    <lineage>
        <taxon>Bacteria</taxon>
        <taxon>Pseudomonadati</taxon>
        <taxon>Pseudomonadota</taxon>
        <taxon>Alphaproteobacteria</taxon>
        <taxon>Hyphomicrobiales</taxon>
        <taxon>Devosiaceae</taxon>
        <taxon>Devosia</taxon>
    </lineage>
</organism>
<proteinExistence type="predicted"/>
<dbReference type="EMBL" id="FOMB01000001">
    <property type="protein sequence ID" value="SFB93448.1"/>
    <property type="molecule type" value="Genomic_DNA"/>
</dbReference>
<accession>A0A0F5PSW0</accession>
<reference evidence="3 5" key="2">
    <citation type="submission" date="2016-10" db="EMBL/GenBank/DDBJ databases">
        <authorList>
            <person name="de Groot N.N."/>
        </authorList>
    </citation>
    <scope>NUCLEOTIDE SEQUENCE [LARGE SCALE GENOMIC DNA]</scope>
    <source>
        <strain evidence="3 5">CGMCC 1.10210</strain>
    </source>
</reference>
<dbReference type="GO" id="GO:0022904">
    <property type="term" value="P:respiratory electron transport chain"/>
    <property type="evidence" value="ECO:0007669"/>
    <property type="project" value="InterPro"/>
</dbReference>